<dbReference type="InterPro" id="IPR052523">
    <property type="entry name" value="Trichothecene_AcTrans"/>
</dbReference>
<evidence type="ECO:0000313" key="3">
    <source>
        <dbReference type="Proteomes" id="UP001221142"/>
    </source>
</evidence>
<evidence type="ECO:0000313" key="2">
    <source>
        <dbReference type="EMBL" id="KAJ7620100.1"/>
    </source>
</evidence>
<dbReference type="PROSITE" id="PS51186">
    <property type="entry name" value="GNAT"/>
    <property type="match status" value="1"/>
</dbReference>
<proteinExistence type="predicted"/>
<dbReference type="AlphaFoldDB" id="A0AAD7BGC0"/>
<keyword evidence="3" id="KW-1185">Reference proteome</keyword>
<accession>A0AAD7BGC0</accession>
<dbReference type="InterPro" id="IPR016181">
    <property type="entry name" value="Acyl_CoA_acyltransferase"/>
</dbReference>
<protein>
    <submittedName>
        <fullName evidence="2">Acyl-CoA N-acyltransferase</fullName>
    </submittedName>
</protein>
<evidence type="ECO:0000259" key="1">
    <source>
        <dbReference type="PROSITE" id="PS51186"/>
    </source>
</evidence>
<dbReference type="InterPro" id="IPR000182">
    <property type="entry name" value="GNAT_dom"/>
</dbReference>
<dbReference type="Gene3D" id="3.40.630.30">
    <property type="match status" value="1"/>
</dbReference>
<dbReference type="EMBL" id="JARKIF010000017">
    <property type="protein sequence ID" value="KAJ7620100.1"/>
    <property type="molecule type" value="Genomic_DNA"/>
</dbReference>
<gene>
    <name evidence="2" type="ORF">FB45DRAFT_1006775</name>
</gene>
<feature type="domain" description="N-acetyltransferase" evidence="1">
    <location>
        <begin position="154"/>
        <end position="246"/>
    </location>
</feature>
<sequence>MSEQPPVHIRVATVTDLDELAALNQRAFIASPPQTFFSQANTPLTTDSKDASRRNNQTKFLRFLIRRSWSLGARITVVVLSGGANGADKIIASAIWRPPITGGKKSPSTFSALRMGLLSVLMGWGLGSLTRISELVQSSEHVLEEGYALHKLPGSPDDSWYLQVAAVDPEFQGKGYMSMLLREGFKHAPNAVFTLEATTPRARDIYEHHGFQVVRDVIVGAGKVDAGGVNASGDAATGFPMYPMIKLS</sequence>
<dbReference type="PANTHER" id="PTHR42791:SF1">
    <property type="entry name" value="N-ACETYLTRANSFERASE DOMAIN-CONTAINING PROTEIN"/>
    <property type="match status" value="1"/>
</dbReference>
<dbReference type="Pfam" id="PF13508">
    <property type="entry name" value="Acetyltransf_7"/>
    <property type="match status" value="1"/>
</dbReference>
<dbReference type="CDD" id="cd04301">
    <property type="entry name" value="NAT_SF"/>
    <property type="match status" value="1"/>
</dbReference>
<comment type="caution">
    <text evidence="2">The sequence shown here is derived from an EMBL/GenBank/DDBJ whole genome shotgun (WGS) entry which is preliminary data.</text>
</comment>
<dbReference type="Proteomes" id="UP001221142">
    <property type="component" value="Unassembled WGS sequence"/>
</dbReference>
<reference evidence="2" key="1">
    <citation type="submission" date="2023-03" db="EMBL/GenBank/DDBJ databases">
        <title>Massive genome expansion in bonnet fungi (Mycena s.s.) driven by repeated elements and novel gene families across ecological guilds.</title>
        <authorList>
            <consortium name="Lawrence Berkeley National Laboratory"/>
            <person name="Harder C.B."/>
            <person name="Miyauchi S."/>
            <person name="Viragh M."/>
            <person name="Kuo A."/>
            <person name="Thoen E."/>
            <person name="Andreopoulos B."/>
            <person name="Lu D."/>
            <person name="Skrede I."/>
            <person name="Drula E."/>
            <person name="Henrissat B."/>
            <person name="Morin E."/>
            <person name="Kohler A."/>
            <person name="Barry K."/>
            <person name="LaButti K."/>
            <person name="Morin E."/>
            <person name="Salamov A."/>
            <person name="Lipzen A."/>
            <person name="Mereny Z."/>
            <person name="Hegedus B."/>
            <person name="Baldrian P."/>
            <person name="Stursova M."/>
            <person name="Weitz H."/>
            <person name="Taylor A."/>
            <person name="Grigoriev I.V."/>
            <person name="Nagy L.G."/>
            <person name="Martin F."/>
            <person name="Kauserud H."/>
        </authorList>
    </citation>
    <scope>NUCLEOTIDE SEQUENCE</scope>
    <source>
        <strain evidence="2">9284</strain>
    </source>
</reference>
<organism evidence="2 3">
    <name type="scientific">Roridomyces roridus</name>
    <dbReference type="NCBI Taxonomy" id="1738132"/>
    <lineage>
        <taxon>Eukaryota</taxon>
        <taxon>Fungi</taxon>
        <taxon>Dikarya</taxon>
        <taxon>Basidiomycota</taxon>
        <taxon>Agaricomycotina</taxon>
        <taxon>Agaricomycetes</taxon>
        <taxon>Agaricomycetidae</taxon>
        <taxon>Agaricales</taxon>
        <taxon>Marasmiineae</taxon>
        <taxon>Mycenaceae</taxon>
        <taxon>Roridomyces</taxon>
    </lineage>
</organism>
<dbReference type="PANTHER" id="PTHR42791">
    <property type="entry name" value="GNAT FAMILY ACETYLTRANSFERASE"/>
    <property type="match status" value="1"/>
</dbReference>
<dbReference type="GO" id="GO:0016747">
    <property type="term" value="F:acyltransferase activity, transferring groups other than amino-acyl groups"/>
    <property type="evidence" value="ECO:0007669"/>
    <property type="project" value="InterPro"/>
</dbReference>
<name>A0AAD7BGC0_9AGAR</name>
<dbReference type="SUPFAM" id="SSF55729">
    <property type="entry name" value="Acyl-CoA N-acyltransferases (Nat)"/>
    <property type="match status" value="1"/>
</dbReference>